<dbReference type="PANTHER" id="PTHR33546:SF1">
    <property type="entry name" value="LARGE, MULTIFUNCTIONAL SECRETED PROTEIN"/>
    <property type="match status" value="1"/>
</dbReference>
<evidence type="ECO:0000256" key="3">
    <source>
        <dbReference type="ARBA" id="ARBA00023004"/>
    </source>
</evidence>
<dbReference type="Gene3D" id="3.40.50.880">
    <property type="match status" value="1"/>
</dbReference>
<keyword evidence="2 4" id="KW-0479">Metal-binding</keyword>
<dbReference type="GO" id="GO:0020037">
    <property type="term" value="F:heme binding"/>
    <property type="evidence" value="ECO:0007669"/>
    <property type="project" value="InterPro"/>
</dbReference>
<dbReference type="InterPro" id="IPR029062">
    <property type="entry name" value="Class_I_gatase-like"/>
</dbReference>
<evidence type="ECO:0000313" key="7">
    <source>
        <dbReference type="EMBL" id="QDU21544.1"/>
    </source>
</evidence>
<dbReference type="Gene3D" id="1.10.760.10">
    <property type="entry name" value="Cytochrome c-like domain"/>
    <property type="match status" value="1"/>
</dbReference>
<dbReference type="InterPro" id="IPR011042">
    <property type="entry name" value="6-blade_b-propeller_TolB-like"/>
</dbReference>
<feature type="signal peptide" evidence="5">
    <location>
        <begin position="1"/>
        <end position="21"/>
    </location>
</feature>
<evidence type="ECO:0000256" key="5">
    <source>
        <dbReference type="SAM" id="SignalP"/>
    </source>
</evidence>
<protein>
    <submittedName>
        <fullName evidence="7">Trehalose utilization</fullName>
    </submittedName>
</protein>
<keyword evidence="8" id="KW-1185">Reference proteome</keyword>
<evidence type="ECO:0000259" key="6">
    <source>
        <dbReference type="PROSITE" id="PS51007"/>
    </source>
</evidence>
<dbReference type="InterPro" id="IPR029010">
    <property type="entry name" value="ThuA-like"/>
</dbReference>
<dbReference type="RefSeq" id="WP_145240579.1">
    <property type="nucleotide sequence ID" value="NZ_CP036273.1"/>
</dbReference>
<reference evidence="7 8" key="1">
    <citation type="submission" date="2019-02" db="EMBL/GenBank/DDBJ databases">
        <title>Deep-cultivation of Planctomycetes and their phenomic and genomic characterization uncovers novel biology.</title>
        <authorList>
            <person name="Wiegand S."/>
            <person name="Jogler M."/>
            <person name="Boedeker C."/>
            <person name="Pinto D."/>
            <person name="Vollmers J."/>
            <person name="Rivas-Marin E."/>
            <person name="Kohn T."/>
            <person name="Peeters S.H."/>
            <person name="Heuer A."/>
            <person name="Rast P."/>
            <person name="Oberbeckmann S."/>
            <person name="Bunk B."/>
            <person name="Jeske O."/>
            <person name="Meyerdierks A."/>
            <person name="Storesund J.E."/>
            <person name="Kallscheuer N."/>
            <person name="Luecker S."/>
            <person name="Lage O.M."/>
            <person name="Pohl T."/>
            <person name="Merkel B.J."/>
            <person name="Hornburger P."/>
            <person name="Mueller R.-W."/>
            <person name="Bruemmer F."/>
            <person name="Labrenz M."/>
            <person name="Spormann A.M."/>
            <person name="Op den Camp H."/>
            <person name="Overmann J."/>
            <person name="Amann R."/>
            <person name="Jetten M.S.M."/>
            <person name="Mascher T."/>
            <person name="Medema M.H."/>
            <person name="Devos D.P."/>
            <person name="Kaster A.-K."/>
            <person name="Ovreas L."/>
            <person name="Rohde M."/>
            <person name="Galperin M.Y."/>
            <person name="Jogler C."/>
        </authorList>
    </citation>
    <scope>NUCLEOTIDE SEQUENCE [LARGE SCALE GENOMIC DNA]</scope>
    <source>
        <strain evidence="7 8">ETA_A1</strain>
    </source>
</reference>
<sequence precursor="true">MFRRYLLLTVLAIVLPTASHADGPSPADAAKRMKLPDGFSVTCVASEPMIRQPVSISFDDRGRMWVLQYLQYPNYAGLKPVRQDQYLRTIWDRVPEPPPHGPKGADCITILSDPDETGVYRKSKDFVTGLNIASGFCLGHGGVYVAQTPYLLYYPDRNADDVPDGNPEVLLTGFGMDDTHSLANSLQWGPDGWLYGAAGSTSTCRVKNPAHPAEPVVEFQQGLWRYHPLTKRFELFSEGGGNTYGLDFDRHGQAIAGTNWGGFACLHQFPLAYYIKGFSKHGPLHNPHTYGYFDHVPYTGFRGGHVTCGGVVYQADRYPERYRNQYVAANLLSNAVYWHKLDPVGASFRASHGGELIETDDNHFRPVDCLQGPDGCVYVVDFTDKRAAHLDPVDSWDRTNGRIYRLDYGGTPKPVTKNLRTLPTADLIAELGNPNKWWRNEARLVLAERRDPMSYRPLRDRVFGHPDVVALEHLWAVFGAGGFNGPLGQSLLRHQDEHVRAWAVRLLGETPGGTDFAADELKSLAATDPSPVVVAQLACTARTLKAVPAALLVGDLRANPLVARDASLQMLLWWAVESNISQHPSVGGHAGLPADNGTAGPVYQQLAEKTARRLMAADHKDSLKVLGALFAGWEKHGPDPLLKGMATALQGRTLPAVPAELRADLTDLREKRPADDTLLEVLARMNDPAARRAVLARVTDESLPEAARLKAVALAGQVKPDGALAAFRDQLGKVKSDALRVGFLGGLETFDDAALAPVVLDAYAGWSPKVKQRGVQLLLSRPTWGKELFRRVEAGTFPKADLTVEHAKAAVGLNDAALTALVEKQFGKLQAATAGEKQARISWLNVAVGREKGADAGRGKALYTKHCAACHTLHGEGGKVGPDLTTADRKNRGYLLAQIVDPSGYIRPEFVVQTVGTLDGRRLSGIVEPSAGDSVTLVNVVNDQPVRTVLNKADVDTLTPSAVSLMPEKLLDTLTDAQVADLLAYVAADAPKKADPPAPAARGKLRVVLVSGSFEYKSDESLAAFRKQLESANPVECVTVAAKAEKDANLPGLEALEKADVAVFFTRRLQIKGDDLERVKKYVASGKPVVGVRTASHGFQNWLPMDAEVFGGDYKGHFGAGVVADVTPEKAARNHPVLKGVAAFKSNGSLYKNPAVASDVTVLLRGAIPKQDEPVAWLRERGNQRVFYTSLGHPDDFRDANFLRLLVNAIAWTSRTELSPGK</sequence>
<dbReference type="GO" id="GO:0046872">
    <property type="term" value="F:metal ion binding"/>
    <property type="evidence" value="ECO:0007669"/>
    <property type="project" value="UniProtKB-KW"/>
</dbReference>
<dbReference type="Gene3D" id="2.120.10.30">
    <property type="entry name" value="TolB, C-terminal domain"/>
    <property type="match status" value="1"/>
</dbReference>
<evidence type="ECO:0000256" key="2">
    <source>
        <dbReference type="ARBA" id="ARBA00022723"/>
    </source>
</evidence>
<dbReference type="InterPro" id="IPR011989">
    <property type="entry name" value="ARM-like"/>
</dbReference>
<dbReference type="Pfam" id="PF23500">
    <property type="entry name" value="DUF7133"/>
    <property type="match status" value="1"/>
</dbReference>
<dbReference type="Pfam" id="PF00034">
    <property type="entry name" value="Cytochrom_C"/>
    <property type="match status" value="1"/>
</dbReference>
<dbReference type="InterPro" id="IPR011041">
    <property type="entry name" value="Quinoprot_gluc/sorb_DH_b-prop"/>
</dbReference>
<evidence type="ECO:0000256" key="1">
    <source>
        <dbReference type="ARBA" id="ARBA00022617"/>
    </source>
</evidence>
<keyword evidence="1 4" id="KW-0349">Heme</keyword>
<keyword evidence="5" id="KW-0732">Signal</keyword>
<dbReference type="SUPFAM" id="SSF50952">
    <property type="entry name" value="Soluble quinoprotein glucose dehydrogenase"/>
    <property type="match status" value="1"/>
</dbReference>
<accession>A0A517XVN8</accession>
<gene>
    <name evidence="7" type="ORF">ETAA1_35110</name>
</gene>
<dbReference type="Pfam" id="PF06283">
    <property type="entry name" value="ThuA"/>
    <property type="match status" value="1"/>
</dbReference>
<dbReference type="PANTHER" id="PTHR33546">
    <property type="entry name" value="LARGE, MULTIFUNCTIONAL SECRETED PROTEIN-RELATED"/>
    <property type="match status" value="1"/>
</dbReference>
<evidence type="ECO:0000256" key="4">
    <source>
        <dbReference type="PROSITE-ProRule" id="PRU00433"/>
    </source>
</evidence>
<dbReference type="NCBIfam" id="TIGR02603">
    <property type="entry name" value="CxxCH_TIGR02603"/>
    <property type="match status" value="1"/>
</dbReference>
<feature type="domain" description="Cytochrome c" evidence="6">
    <location>
        <begin position="854"/>
        <end position="990"/>
    </location>
</feature>
<dbReference type="NCBIfam" id="TIGR02604">
    <property type="entry name" value="Piru_Ver_Nterm"/>
    <property type="match status" value="1"/>
</dbReference>
<name>A0A517XVN8_9BACT</name>
<dbReference type="EMBL" id="CP036273">
    <property type="protein sequence ID" value="QDU21544.1"/>
    <property type="molecule type" value="Genomic_DNA"/>
</dbReference>
<dbReference type="PROSITE" id="PS51007">
    <property type="entry name" value="CYTC"/>
    <property type="match status" value="1"/>
</dbReference>
<dbReference type="AlphaFoldDB" id="A0A517XVN8"/>
<dbReference type="InterPro" id="IPR036909">
    <property type="entry name" value="Cyt_c-like_dom_sf"/>
</dbReference>
<dbReference type="InterPro" id="IPR009056">
    <property type="entry name" value="Cyt_c-like_dom"/>
</dbReference>
<evidence type="ECO:0000313" key="8">
    <source>
        <dbReference type="Proteomes" id="UP000319576"/>
    </source>
</evidence>
<dbReference type="SUPFAM" id="SSF52317">
    <property type="entry name" value="Class I glutamine amidotransferase-like"/>
    <property type="match status" value="1"/>
</dbReference>
<dbReference type="InterPro" id="IPR055557">
    <property type="entry name" value="DUF7133"/>
</dbReference>
<feature type="chain" id="PRO_5022112831" evidence="5">
    <location>
        <begin position="22"/>
        <end position="1222"/>
    </location>
</feature>
<dbReference type="GO" id="GO:0009055">
    <property type="term" value="F:electron transfer activity"/>
    <property type="evidence" value="ECO:0007669"/>
    <property type="project" value="InterPro"/>
</dbReference>
<organism evidence="7 8">
    <name type="scientific">Urbifossiella limnaea</name>
    <dbReference type="NCBI Taxonomy" id="2528023"/>
    <lineage>
        <taxon>Bacteria</taxon>
        <taxon>Pseudomonadati</taxon>
        <taxon>Planctomycetota</taxon>
        <taxon>Planctomycetia</taxon>
        <taxon>Gemmatales</taxon>
        <taxon>Gemmataceae</taxon>
        <taxon>Urbifossiella</taxon>
    </lineage>
</organism>
<dbReference type="InterPro" id="IPR013427">
    <property type="entry name" value="Haem-bd_dom_put"/>
</dbReference>
<dbReference type="InterPro" id="IPR013428">
    <property type="entry name" value="Membrane-bound_put_N"/>
</dbReference>
<proteinExistence type="predicted"/>
<keyword evidence="3 4" id="KW-0408">Iron</keyword>
<dbReference type="OrthoDB" id="225269at2"/>
<dbReference type="SUPFAM" id="SSF46626">
    <property type="entry name" value="Cytochrome c"/>
    <property type="match status" value="1"/>
</dbReference>
<dbReference type="Proteomes" id="UP000319576">
    <property type="component" value="Chromosome"/>
</dbReference>
<dbReference type="Gene3D" id="1.25.10.10">
    <property type="entry name" value="Leucine-rich Repeat Variant"/>
    <property type="match status" value="1"/>
</dbReference>
<dbReference type="KEGG" id="uli:ETAA1_35110"/>